<name>A0AA86Q8D1_9EUKA</name>
<reference evidence="2 3" key="2">
    <citation type="submission" date="2024-07" db="EMBL/GenBank/DDBJ databases">
        <authorList>
            <person name="Akdeniz Z."/>
        </authorList>
    </citation>
    <scope>NUCLEOTIDE SEQUENCE [LARGE SCALE GENOMIC DNA]</scope>
</reference>
<dbReference type="AlphaFoldDB" id="A0AA86Q8D1"/>
<dbReference type="EMBL" id="CATOUU010000832">
    <property type="protein sequence ID" value="CAI9952476.1"/>
    <property type="molecule type" value="Genomic_DNA"/>
</dbReference>
<dbReference type="EMBL" id="CAXDID020000224">
    <property type="protein sequence ID" value="CAL6059168.1"/>
    <property type="molecule type" value="Genomic_DNA"/>
</dbReference>
<reference evidence="1" key="1">
    <citation type="submission" date="2023-06" db="EMBL/GenBank/DDBJ databases">
        <authorList>
            <person name="Kurt Z."/>
        </authorList>
    </citation>
    <scope>NUCLEOTIDE SEQUENCE</scope>
</reference>
<evidence type="ECO:0000313" key="2">
    <source>
        <dbReference type="EMBL" id="CAL6059168.1"/>
    </source>
</evidence>
<evidence type="ECO:0000313" key="3">
    <source>
        <dbReference type="Proteomes" id="UP001642409"/>
    </source>
</evidence>
<proteinExistence type="predicted"/>
<accession>A0AA86Q8D1</accession>
<organism evidence="1">
    <name type="scientific">Hexamita inflata</name>
    <dbReference type="NCBI Taxonomy" id="28002"/>
    <lineage>
        <taxon>Eukaryota</taxon>
        <taxon>Metamonada</taxon>
        <taxon>Diplomonadida</taxon>
        <taxon>Hexamitidae</taxon>
        <taxon>Hexamitinae</taxon>
        <taxon>Hexamita</taxon>
    </lineage>
</organism>
<dbReference type="Proteomes" id="UP001642409">
    <property type="component" value="Unassembled WGS sequence"/>
</dbReference>
<evidence type="ECO:0000313" key="1">
    <source>
        <dbReference type="EMBL" id="CAI9952476.1"/>
    </source>
</evidence>
<protein>
    <submittedName>
        <fullName evidence="2">Hypothetical_protein</fullName>
    </submittedName>
</protein>
<keyword evidence="3" id="KW-1185">Reference proteome</keyword>
<sequence length="126" mass="14451">MFVQIPDPLDMVPAPLDMGVCAGGGLVHNDDDDELCLGVHHGPRDADTVLPPQSSWIFLFFQLFRFIISNMILQHDSLRIRIDYQVINSGNNKENRRKVMFTQLYTQIVILMCHLSATHLKLKQFK</sequence>
<gene>
    <name evidence="1" type="ORF">HINF_LOCUS40121</name>
    <name evidence="2" type="ORF">HINF_LOCUS48619</name>
</gene>
<comment type="caution">
    <text evidence="1">The sequence shown here is derived from an EMBL/GenBank/DDBJ whole genome shotgun (WGS) entry which is preliminary data.</text>
</comment>